<evidence type="ECO:0000256" key="2">
    <source>
        <dbReference type="ARBA" id="ARBA00022801"/>
    </source>
</evidence>
<dbReference type="GO" id="GO:0000175">
    <property type="term" value="F:3'-5'-RNA exonuclease activity"/>
    <property type="evidence" value="ECO:0007669"/>
    <property type="project" value="TreeGrafter"/>
</dbReference>
<evidence type="ECO:0000256" key="1">
    <source>
        <dbReference type="ARBA" id="ARBA00022722"/>
    </source>
</evidence>
<dbReference type="GO" id="GO:0034477">
    <property type="term" value="P:U6 snRNA 3'-end processing"/>
    <property type="evidence" value="ECO:0007669"/>
    <property type="project" value="InterPro"/>
</dbReference>
<reference evidence="8 9" key="1">
    <citation type="journal article" date="2019" name="Genome Biol. Evol.">
        <title>The Rhododendron genome and chromosomal organization provide insight into shared whole-genome duplications across the heath family (Ericaceae).</title>
        <authorList>
            <person name="Soza V.L."/>
            <person name="Lindsley D."/>
            <person name="Waalkes A."/>
            <person name="Ramage E."/>
            <person name="Patwardhan R.P."/>
            <person name="Burton J.N."/>
            <person name="Adey A."/>
            <person name="Kumar A."/>
            <person name="Qiu R."/>
            <person name="Shendure J."/>
            <person name="Hall B."/>
        </authorList>
    </citation>
    <scope>NUCLEOTIDE SEQUENCE [LARGE SCALE GENOMIC DNA]</scope>
    <source>
        <strain evidence="8">RSF 1966-606</strain>
    </source>
</reference>
<dbReference type="PANTHER" id="PTHR13522:SF3">
    <property type="entry name" value="U6 SNRNA PHOSPHODIESTERASE 1"/>
    <property type="match status" value="1"/>
</dbReference>
<feature type="compositionally biased region" description="Low complexity" evidence="7">
    <location>
        <begin position="1"/>
        <end position="11"/>
    </location>
</feature>
<name>A0A6A4M3F8_9ERIC</name>
<dbReference type="PANTHER" id="PTHR13522">
    <property type="entry name" value="U6 SNRNA PHOSPHODIESTERASE 1"/>
    <property type="match status" value="1"/>
</dbReference>
<evidence type="ECO:0000256" key="3">
    <source>
        <dbReference type="ARBA" id="ARBA00023239"/>
    </source>
</evidence>
<keyword evidence="9" id="KW-1185">Reference proteome</keyword>
<proteinExistence type="predicted"/>
<dbReference type="OrthoDB" id="49151at2759"/>
<evidence type="ECO:0000256" key="5">
    <source>
        <dbReference type="ARBA" id="ARBA00029543"/>
    </source>
</evidence>
<keyword evidence="1" id="KW-0540">Nuclease</keyword>
<evidence type="ECO:0000313" key="8">
    <source>
        <dbReference type="EMBL" id="KAE9465065.1"/>
    </source>
</evidence>
<protein>
    <recommendedName>
        <fullName evidence="5">U6 snRNA phosphodiesterase 1</fullName>
    </recommendedName>
    <alternativeName>
        <fullName evidence="6">3'-5' RNA exonuclease USB1</fullName>
    </alternativeName>
</protein>
<evidence type="ECO:0000256" key="4">
    <source>
        <dbReference type="ARBA" id="ARBA00023242"/>
    </source>
</evidence>
<evidence type="ECO:0000313" key="9">
    <source>
        <dbReference type="Proteomes" id="UP000428333"/>
    </source>
</evidence>
<dbReference type="GO" id="GO:0005634">
    <property type="term" value="C:nucleus"/>
    <property type="evidence" value="ECO:0007669"/>
    <property type="project" value="TreeGrafter"/>
</dbReference>
<dbReference type="Pfam" id="PF09749">
    <property type="entry name" value="HVSL"/>
    <property type="match status" value="1"/>
</dbReference>
<organism evidence="8 9">
    <name type="scientific">Rhododendron williamsianum</name>
    <dbReference type="NCBI Taxonomy" id="262921"/>
    <lineage>
        <taxon>Eukaryota</taxon>
        <taxon>Viridiplantae</taxon>
        <taxon>Streptophyta</taxon>
        <taxon>Embryophyta</taxon>
        <taxon>Tracheophyta</taxon>
        <taxon>Spermatophyta</taxon>
        <taxon>Magnoliopsida</taxon>
        <taxon>eudicotyledons</taxon>
        <taxon>Gunneridae</taxon>
        <taxon>Pentapetalae</taxon>
        <taxon>asterids</taxon>
        <taxon>Ericales</taxon>
        <taxon>Ericaceae</taxon>
        <taxon>Ericoideae</taxon>
        <taxon>Rhodoreae</taxon>
        <taxon>Rhododendron</taxon>
    </lineage>
</organism>
<evidence type="ECO:0000256" key="6">
    <source>
        <dbReference type="ARBA" id="ARBA00030030"/>
    </source>
</evidence>
<feature type="non-terminal residue" evidence="8">
    <location>
        <position position="1"/>
    </location>
</feature>
<dbReference type="Gene3D" id="3.90.1140.10">
    <property type="entry name" value="Cyclic phosphodiesterase"/>
    <property type="match status" value="1"/>
</dbReference>
<gene>
    <name evidence="8" type="ORF">C3L33_03027</name>
</gene>
<dbReference type="InterPro" id="IPR027521">
    <property type="entry name" value="Usb1"/>
</dbReference>
<dbReference type="Proteomes" id="UP000428333">
    <property type="component" value="Linkage Group LG02"/>
</dbReference>
<dbReference type="GO" id="GO:0016829">
    <property type="term" value="F:lyase activity"/>
    <property type="evidence" value="ECO:0007669"/>
    <property type="project" value="UniProtKB-KW"/>
</dbReference>
<dbReference type="AlphaFoldDB" id="A0A6A4M3F8"/>
<keyword evidence="4" id="KW-0539">Nucleus</keyword>
<dbReference type="EMBL" id="QEFC01000306">
    <property type="protein sequence ID" value="KAE9465065.1"/>
    <property type="molecule type" value="Genomic_DNA"/>
</dbReference>
<comment type="caution">
    <text evidence="8">The sequence shown here is derived from an EMBL/GenBank/DDBJ whole genome shotgun (WGS) entry which is preliminary data.</text>
</comment>
<accession>A0A6A4M3F8</accession>
<feature type="region of interest" description="Disordered" evidence="7">
    <location>
        <begin position="1"/>
        <end position="34"/>
    </location>
</feature>
<keyword evidence="3" id="KW-0456">Lyase</keyword>
<keyword evidence="2" id="KW-0378">Hydrolase</keyword>
<evidence type="ECO:0000256" key="7">
    <source>
        <dbReference type="SAM" id="MobiDB-lite"/>
    </source>
</evidence>
<sequence>MEALRSSYGGDSDSDSDSDPLPTGGNASSKASVSEEGYIGRATDLWLSGDLKVVEAEVVMSPNMYLIDFSEWEVFVNDDCTRSFLSVEIKKQIQAVNEVYKLHNLPEFYKLDVKCMND</sequence>